<dbReference type="InterPro" id="IPR005182">
    <property type="entry name" value="YdbS-like_PH"/>
</dbReference>
<keyword evidence="2" id="KW-0812">Transmembrane</keyword>
<dbReference type="Pfam" id="PF03703">
    <property type="entry name" value="bPH_2"/>
    <property type="match status" value="1"/>
</dbReference>
<gene>
    <name evidence="4" type="ORF">FHX76_002173</name>
</gene>
<evidence type="ECO:0000259" key="3">
    <source>
        <dbReference type="Pfam" id="PF03703"/>
    </source>
</evidence>
<comment type="caution">
    <text evidence="4">The sequence shown here is derived from an EMBL/GenBank/DDBJ whole genome shotgun (WGS) entry which is preliminary data.</text>
</comment>
<evidence type="ECO:0000313" key="4">
    <source>
        <dbReference type="EMBL" id="NIH54277.1"/>
    </source>
</evidence>
<proteinExistence type="predicted"/>
<organism evidence="4 5">
    <name type="scientific">Lysinibacter cavernae</name>
    <dbReference type="NCBI Taxonomy" id="1640652"/>
    <lineage>
        <taxon>Bacteria</taxon>
        <taxon>Bacillati</taxon>
        <taxon>Actinomycetota</taxon>
        <taxon>Actinomycetes</taxon>
        <taxon>Micrococcales</taxon>
        <taxon>Microbacteriaceae</taxon>
        <taxon>Lysinibacter</taxon>
    </lineage>
</organism>
<feature type="transmembrane region" description="Helical" evidence="2">
    <location>
        <begin position="75"/>
        <end position="94"/>
    </location>
</feature>
<protein>
    <recommendedName>
        <fullName evidence="3">YdbS-like PH domain-containing protein</fullName>
    </recommendedName>
</protein>
<dbReference type="Proteomes" id="UP000541033">
    <property type="component" value="Unassembled WGS sequence"/>
</dbReference>
<accession>A0A7X5TV20</accession>
<name>A0A7X5TV20_9MICO</name>
<feature type="domain" description="YdbS-like PH" evidence="3">
    <location>
        <begin position="100"/>
        <end position="177"/>
    </location>
</feature>
<dbReference type="PANTHER" id="PTHR34473:SF3">
    <property type="entry name" value="TRANSMEMBRANE PROTEIN-RELATED"/>
    <property type="match status" value="1"/>
</dbReference>
<sequence>MTDHLPAPQPLGDPAPSAVPQPRAISRGLNLPVSQGWQRVSGRYVVVELISNLIGWAVLVVVSLLPLILDAGWGIWQTLLPIAVAVVGIVACAITPRRVRAIGYQLRADDFLFRRGIFSQRIVAVPYGRMQIVDINRGPIVRALGLAELKFVTAAAATGVTLPGLKFETAESLRDHLIAVAETRRSGL</sequence>
<dbReference type="AlphaFoldDB" id="A0A7X5TV20"/>
<dbReference type="EMBL" id="JAAMOX010000002">
    <property type="protein sequence ID" value="NIH54277.1"/>
    <property type="molecule type" value="Genomic_DNA"/>
</dbReference>
<feature type="region of interest" description="Disordered" evidence="1">
    <location>
        <begin position="1"/>
        <end position="20"/>
    </location>
</feature>
<keyword evidence="2" id="KW-1133">Transmembrane helix</keyword>
<keyword evidence="5" id="KW-1185">Reference proteome</keyword>
<keyword evidence="2" id="KW-0472">Membrane</keyword>
<reference evidence="4 5" key="1">
    <citation type="submission" date="2020-02" db="EMBL/GenBank/DDBJ databases">
        <title>Sequencing the genomes of 1000 actinobacteria strains.</title>
        <authorList>
            <person name="Klenk H.-P."/>
        </authorList>
    </citation>
    <scope>NUCLEOTIDE SEQUENCE [LARGE SCALE GENOMIC DNA]</scope>
    <source>
        <strain evidence="4 5">DSM 27960</strain>
    </source>
</reference>
<feature type="compositionally biased region" description="Pro residues" evidence="1">
    <location>
        <begin position="7"/>
        <end position="19"/>
    </location>
</feature>
<evidence type="ECO:0000313" key="5">
    <source>
        <dbReference type="Proteomes" id="UP000541033"/>
    </source>
</evidence>
<dbReference type="RefSeq" id="WP_208402651.1">
    <property type="nucleotide sequence ID" value="NZ_JAAMOX010000002.1"/>
</dbReference>
<evidence type="ECO:0000256" key="1">
    <source>
        <dbReference type="SAM" id="MobiDB-lite"/>
    </source>
</evidence>
<dbReference type="PANTHER" id="PTHR34473">
    <property type="entry name" value="UPF0699 TRANSMEMBRANE PROTEIN YDBS"/>
    <property type="match status" value="1"/>
</dbReference>
<evidence type="ECO:0000256" key="2">
    <source>
        <dbReference type="SAM" id="Phobius"/>
    </source>
</evidence>
<feature type="transmembrane region" description="Helical" evidence="2">
    <location>
        <begin position="44"/>
        <end position="69"/>
    </location>
</feature>